<gene>
    <name evidence="1" type="ORF">J2T60_002059</name>
</gene>
<dbReference type="RefSeq" id="WP_253449493.1">
    <property type="nucleotide sequence ID" value="NZ_JALJYF010000002.1"/>
</dbReference>
<keyword evidence="2" id="KW-1185">Reference proteome</keyword>
<dbReference type="Proteomes" id="UP001523550">
    <property type="component" value="Unassembled WGS sequence"/>
</dbReference>
<dbReference type="EMBL" id="JALJYF010000002">
    <property type="protein sequence ID" value="MCP1728059.1"/>
    <property type="molecule type" value="Genomic_DNA"/>
</dbReference>
<protein>
    <submittedName>
        <fullName evidence="1">Uncharacterized protein</fullName>
    </submittedName>
</protein>
<organism evidence="1 2">
    <name type="scientific">Natronospira proteinivora</name>
    <dbReference type="NCBI Taxonomy" id="1807133"/>
    <lineage>
        <taxon>Bacteria</taxon>
        <taxon>Pseudomonadati</taxon>
        <taxon>Pseudomonadota</taxon>
        <taxon>Gammaproteobacteria</taxon>
        <taxon>Natronospirales</taxon>
        <taxon>Natronospiraceae</taxon>
        <taxon>Natronospira</taxon>
    </lineage>
</organism>
<name>A0ABT1G9Q8_9GAMM</name>
<reference evidence="1 2" key="1">
    <citation type="submission" date="2022-03" db="EMBL/GenBank/DDBJ databases">
        <title>Genomic Encyclopedia of Type Strains, Phase III (KMG-III): the genomes of soil and plant-associated and newly described type strains.</title>
        <authorList>
            <person name="Whitman W."/>
        </authorList>
    </citation>
    <scope>NUCLEOTIDE SEQUENCE [LARGE SCALE GENOMIC DNA]</scope>
    <source>
        <strain evidence="1 2">BSker1</strain>
    </source>
</reference>
<accession>A0ABT1G9Q8</accession>
<comment type="caution">
    <text evidence="1">The sequence shown here is derived from an EMBL/GenBank/DDBJ whole genome shotgun (WGS) entry which is preliminary data.</text>
</comment>
<sequence>MAMQITTARYISKNIESTEQIKLDPRFPYGEDQVLSALKGMSQFKYAGTHPQEAFEVVLTINGIERELTLYRDSGLDHMFWVKYEPYFLTPSIGYIRFSD</sequence>
<evidence type="ECO:0000313" key="1">
    <source>
        <dbReference type="EMBL" id="MCP1728059.1"/>
    </source>
</evidence>
<evidence type="ECO:0000313" key="2">
    <source>
        <dbReference type="Proteomes" id="UP001523550"/>
    </source>
</evidence>
<proteinExistence type="predicted"/>